<evidence type="ECO:0000256" key="4">
    <source>
        <dbReference type="PROSITE-ProRule" id="PRU00335"/>
    </source>
</evidence>
<evidence type="ECO:0000256" key="3">
    <source>
        <dbReference type="ARBA" id="ARBA00023163"/>
    </source>
</evidence>
<organism evidence="6 7">
    <name type="scientific">Reichenbachiella carrageenanivorans</name>
    <dbReference type="NCBI Taxonomy" id="2979869"/>
    <lineage>
        <taxon>Bacteria</taxon>
        <taxon>Pseudomonadati</taxon>
        <taxon>Bacteroidota</taxon>
        <taxon>Cytophagia</taxon>
        <taxon>Cytophagales</taxon>
        <taxon>Reichenbachiellaceae</taxon>
        <taxon>Reichenbachiella</taxon>
    </lineage>
</organism>
<dbReference type="Pfam" id="PF00440">
    <property type="entry name" value="TetR_N"/>
    <property type="match status" value="1"/>
</dbReference>
<dbReference type="InterPro" id="IPR036271">
    <property type="entry name" value="Tet_transcr_reg_TetR-rel_C_sf"/>
</dbReference>
<protein>
    <submittedName>
        <fullName evidence="6">TetR/AcrR family transcriptional regulator</fullName>
    </submittedName>
</protein>
<reference evidence="6" key="1">
    <citation type="submission" date="2022-10" db="EMBL/GenBank/DDBJ databases">
        <title>Comparative genomics and taxonomic characterization of three novel marine species of genus Reichenbachiella exhibiting antioxidant and polysaccharide degradation activities.</title>
        <authorList>
            <person name="Muhammad N."/>
            <person name="Lee Y.-J."/>
            <person name="Ko J."/>
            <person name="Kim S.-G."/>
        </authorList>
    </citation>
    <scope>NUCLEOTIDE SEQUENCE</scope>
    <source>
        <strain evidence="6">Wsw4-B4</strain>
    </source>
</reference>
<dbReference type="PANTHER" id="PTHR47506">
    <property type="entry name" value="TRANSCRIPTIONAL REGULATORY PROTEIN"/>
    <property type="match status" value="1"/>
</dbReference>
<evidence type="ECO:0000313" key="6">
    <source>
        <dbReference type="EMBL" id="UXX78454.1"/>
    </source>
</evidence>
<dbReference type="InterPro" id="IPR009057">
    <property type="entry name" value="Homeodomain-like_sf"/>
</dbReference>
<name>A0ABY6CYI5_9BACT</name>
<accession>A0ABY6CYI5</accession>
<keyword evidence="7" id="KW-1185">Reference proteome</keyword>
<dbReference type="EMBL" id="CP106735">
    <property type="protein sequence ID" value="UXX78454.1"/>
    <property type="molecule type" value="Genomic_DNA"/>
</dbReference>
<feature type="DNA-binding region" description="H-T-H motif" evidence="4">
    <location>
        <begin position="29"/>
        <end position="48"/>
    </location>
</feature>
<evidence type="ECO:0000256" key="2">
    <source>
        <dbReference type="ARBA" id="ARBA00023125"/>
    </source>
</evidence>
<dbReference type="PANTHER" id="PTHR47506:SF1">
    <property type="entry name" value="HTH-TYPE TRANSCRIPTIONAL REGULATOR YJDC"/>
    <property type="match status" value="1"/>
</dbReference>
<dbReference type="Gene3D" id="1.10.357.10">
    <property type="entry name" value="Tetracycline Repressor, domain 2"/>
    <property type="match status" value="1"/>
</dbReference>
<feature type="domain" description="HTH tetR-type" evidence="5">
    <location>
        <begin position="6"/>
        <end position="66"/>
    </location>
</feature>
<dbReference type="PRINTS" id="PR00455">
    <property type="entry name" value="HTHTETR"/>
</dbReference>
<dbReference type="PROSITE" id="PS50977">
    <property type="entry name" value="HTH_TETR_2"/>
    <property type="match status" value="1"/>
</dbReference>
<dbReference type="SUPFAM" id="SSF48498">
    <property type="entry name" value="Tetracyclin repressor-like, C-terminal domain"/>
    <property type="match status" value="1"/>
</dbReference>
<keyword evidence="1" id="KW-0805">Transcription regulation</keyword>
<dbReference type="InterPro" id="IPR001647">
    <property type="entry name" value="HTH_TetR"/>
</dbReference>
<evidence type="ECO:0000259" key="5">
    <source>
        <dbReference type="PROSITE" id="PS50977"/>
    </source>
</evidence>
<sequence>MARKKEYIEHEVIDKAMSLFWRNGYETTSMSMLEKEMGINKFSIYASFGSKDGVFLESIKLYRTKLQVLLDKLAASEDGVAGIRTYFYDFLEFSKDSNCGKGCLVSNTANEFGPDVDAVLKAELSKFTEEVRQLFADTLAQDETKDLAKVEEQADYLIISMLGLANASRLFTPVQLDHYIANIFSGI</sequence>
<keyword evidence="2 4" id="KW-0238">DNA-binding</keyword>
<keyword evidence="3" id="KW-0804">Transcription</keyword>
<dbReference type="Proteomes" id="UP001062165">
    <property type="component" value="Chromosome"/>
</dbReference>
<evidence type="ECO:0000256" key="1">
    <source>
        <dbReference type="ARBA" id="ARBA00023015"/>
    </source>
</evidence>
<evidence type="ECO:0000313" key="7">
    <source>
        <dbReference type="Proteomes" id="UP001062165"/>
    </source>
</evidence>
<gene>
    <name evidence="6" type="ORF">N7E81_13920</name>
</gene>
<dbReference type="RefSeq" id="WP_263050199.1">
    <property type="nucleotide sequence ID" value="NZ_CP106735.1"/>
</dbReference>
<proteinExistence type="predicted"/>
<dbReference type="SUPFAM" id="SSF46689">
    <property type="entry name" value="Homeodomain-like"/>
    <property type="match status" value="1"/>
</dbReference>
<dbReference type="Gene3D" id="1.10.10.60">
    <property type="entry name" value="Homeodomain-like"/>
    <property type="match status" value="1"/>
</dbReference>